<dbReference type="AlphaFoldDB" id="A0A6F8VBP2"/>
<comment type="subcellular location">
    <subcellularLocation>
        <location evidence="10">Cell inner membrane</location>
    </subcellularLocation>
    <subcellularLocation>
        <location evidence="2">Cell membrane</location>
        <topology evidence="2">Single-pass membrane protein</topology>
    </subcellularLocation>
</comment>
<dbReference type="EMBL" id="AP022853">
    <property type="protein sequence ID" value="BCB26175.1"/>
    <property type="molecule type" value="Genomic_DNA"/>
</dbReference>
<dbReference type="Proteomes" id="UP000502260">
    <property type="component" value="Chromosome"/>
</dbReference>
<keyword evidence="10" id="KW-0997">Cell inner membrane</keyword>
<evidence type="ECO:0000256" key="7">
    <source>
        <dbReference type="ARBA" id="ARBA00022779"/>
    </source>
</evidence>
<proteinExistence type="inferred from homology"/>
<dbReference type="InterPro" id="IPR005503">
    <property type="entry name" value="FliL"/>
</dbReference>
<accession>A0A6F8VBP2</accession>
<dbReference type="GO" id="GO:0071978">
    <property type="term" value="P:bacterial-type flagellum-dependent swarming motility"/>
    <property type="evidence" value="ECO:0007669"/>
    <property type="project" value="TreeGrafter"/>
</dbReference>
<keyword evidence="11" id="KW-0966">Cell projection</keyword>
<keyword evidence="12" id="KW-1185">Reference proteome</keyword>
<evidence type="ECO:0000256" key="6">
    <source>
        <dbReference type="ARBA" id="ARBA00022692"/>
    </source>
</evidence>
<dbReference type="GO" id="GO:0009425">
    <property type="term" value="C:bacterial-type flagellum basal body"/>
    <property type="evidence" value="ECO:0007669"/>
    <property type="project" value="InterPro"/>
</dbReference>
<keyword evidence="5 10" id="KW-0145">Chemotaxis</keyword>
<dbReference type="RefSeq" id="WP_173061419.1">
    <property type="nucleotide sequence ID" value="NZ_AP022853.1"/>
</dbReference>
<comment type="similarity">
    <text evidence="3 10">Belongs to the FliL family.</text>
</comment>
<dbReference type="GO" id="GO:0006935">
    <property type="term" value="P:chemotaxis"/>
    <property type="evidence" value="ECO:0007669"/>
    <property type="project" value="UniProtKB-KW"/>
</dbReference>
<evidence type="ECO:0000313" key="12">
    <source>
        <dbReference type="Proteomes" id="UP000502260"/>
    </source>
</evidence>
<dbReference type="PANTHER" id="PTHR35091:SF2">
    <property type="entry name" value="FLAGELLAR PROTEIN FLIL"/>
    <property type="match status" value="1"/>
</dbReference>
<dbReference type="NCBIfam" id="NF005435">
    <property type="entry name" value="PRK07021.1"/>
    <property type="match status" value="1"/>
</dbReference>
<evidence type="ECO:0000256" key="4">
    <source>
        <dbReference type="ARBA" id="ARBA00022475"/>
    </source>
</evidence>
<evidence type="ECO:0000256" key="9">
    <source>
        <dbReference type="ARBA" id="ARBA00023136"/>
    </source>
</evidence>
<keyword evidence="11" id="KW-0969">Cilium</keyword>
<evidence type="ECO:0000313" key="11">
    <source>
        <dbReference type="EMBL" id="BCB26175.1"/>
    </source>
</evidence>
<keyword evidence="8 10" id="KW-1133">Transmembrane helix</keyword>
<protein>
    <recommendedName>
        <fullName evidence="10">Flagellar protein FliL</fullName>
    </recommendedName>
</protein>
<evidence type="ECO:0000256" key="10">
    <source>
        <dbReference type="RuleBase" id="RU364125"/>
    </source>
</evidence>
<evidence type="ECO:0000256" key="1">
    <source>
        <dbReference type="ARBA" id="ARBA00002254"/>
    </source>
</evidence>
<evidence type="ECO:0000256" key="5">
    <source>
        <dbReference type="ARBA" id="ARBA00022500"/>
    </source>
</evidence>
<dbReference type="KEGG" id="slac:SKTS_10610"/>
<reference evidence="12" key="1">
    <citation type="submission" date="2020-03" db="EMBL/GenBank/DDBJ databases">
        <title>Complete genome sequence of sulfur-oxidizing bacterium skT11.</title>
        <authorList>
            <person name="Kanda M."/>
            <person name="Kojima H."/>
            <person name="Fukui M."/>
        </authorList>
    </citation>
    <scope>NUCLEOTIDE SEQUENCE [LARGE SCALE GENOMIC DNA]</scope>
    <source>
        <strain evidence="12">skT11</strain>
    </source>
</reference>
<keyword evidence="7 10" id="KW-0283">Flagellar rotation</keyword>
<evidence type="ECO:0000256" key="8">
    <source>
        <dbReference type="ARBA" id="ARBA00022989"/>
    </source>
</evidence>
<name>A0A6F8VBP2_9PROT</name>
<sequence>MAKDKGKPAEEAVEAAPKKGKGKLLIIIVAAVVLLGGGGGAAWYFLHGKKAGNEEQAKHAEPAKPPVFVKLEAFTVNLTADGEDHYLQTDIELKVADAKVSDVIKEHMPEIRNNVLLLLSSKTAGALSSMEGKQKLSNEIKEQVNKVLHAKDADGVSGVFFTSFVIQ</sequence>
<dbReference type="PANTHER" id="PTHR35091">
    <property type="entry name" value="FLAGELLAR PROTEIN FLIL"/>
    <property type="match status" value="1"/>
</dbReference>
<keyword evidence="9 10" id="KW-0472">Membrane</keyword>
<keyword evidence="6 10" id="KW-0812">Transmembrane</keyword>
<evidence type="ECO:0000256" key="2">
    <source>
        <dbReference type="ARBA" id="ARBA00004162"/>
    </source>
</evidence>
<feature type="transmembrane region" description="Helical" evidence="10">
    <location>
        <begin position="24"/>
        <end position="46"/>
    </location>
</feature>
<dbReference type="Pfam" id="PF03748">
    <property type="entry name" value="FliL"/>
    <property type="match status" value="1"/>
</dbReference>
<dbReference type="GO" id="GO:0005886">
    <property type="term" value="C:plasma membrane"/>
    <property type="evidence" value="ECO:0007669"/>
    <property type="project" value="UniProtKB-SubCell"/>
</dbReference>
<comment type="function">
    <text evidence="1 10">Controls the rotational direction of flagella during chemotaxis.</text>
</comment>
<gene>
    <name evidence="11" type="primary">fliL</name>
    <name evidence="11" type="ORF">SKTS_10610</name>
</gene>
<evidence type="ECO:0000256" key="3">
    <source>
        <dbReference type="ARBA" id="ARBA00008281"/>
    </source>
</evidence>
<keyword evidence="11" id="KW-0282">Flagellum</keyword>
<keyword evidence="4" id="KW-1003">Cell membrane</keyword>
<organism evidence="11 12">
    <name type="scientific">Sulfurimicrobium lacus</name>
    <dbReference type="NCBI Taxonomy" id="2715678"/>
    <lineage>
        <taxon>Bacteria</taxon>
        <taxon>Pseudomonadati</taxon>
        <taxon>Pseudomonadota</taxon>
        <taxon>Betaproteobacteria</taxon>
        <taxon>Nitrosomonadales</taxon>
        <taxon>Sulfuricellaceae</taxon>
        <taxon>Sulfurimicrobium</taxon>
    </lineage>
</organism>